<protein>
    <submittedName>
        <fullName evidence="4">Glutamyl aminopeptidase</fullName>
    </submittedName>
</protein>
<feature type="domain" description="ERAP1-like C-terminal" evidence="3">
    <location>
        <begin position="86"/>
        <end position="181"/>
    </location>
</feature>
<dbReference type="GO" id="GO:0042277">
    <property type="term" value="F:peptide binding"/>
    <property type="evidence" value="ECO:0007669"/>
    <property type="project" value="TreeGrafter"/>
</dbReference>
<keyword evidence="2 4" id="KW-0378">Hydrolase</keyword>
<reference evidence="4 5" key="1">
    <citation type="submission" date="2019-07" db="EMBL/GenBank/DDBJ databases">
        <title>Draft genome assembly of a fouling barnacle, Amphibalanus amphitrite (Darwin, 1854): The first reference genome for Thecostraca.</title>
        <authorList>
            <person name="Kim W."/>
        </authorList>
    </citation>
    <scope>NUCLEOTIDE SEQUENCE [LARGE SCALE GENOMIC DNA]</scope>
    <source>
        <strain evidence="4">SNU_AA5</strain>
        <tissue evidence="4">Soma without cirri and trophi</tissue>
    </source>
</reference>
<dbReference type="InterPro" id="IPR024571">
    <property type="entry name" value="ERAP1-like_C_dom"/>
</dbReference>
<evidence type="ECO:0000313" key="4">
    <source>
        <dbReference type="EMBL" id="KAF0305361.1"/>
    </source>
</evidence>
<sequence length="185" mass="21258">MSSRWPLLRRKTNIVLPATDRSSLINDAFALAGAGHVSYSVPLHLSSYLSAERHYIPWKTAVDELTGLQYRLRYTELYGDFRGEYSSLTPLQYRLRYTELYGDFRKYILELVGPHFDSLGWEDVGSHLEKRNRVQLLKAACRAGHSGCLQGAADALQQWLDDPQHYISPNLRSLVYKYGMEQISE</sequence>
<evidence type="ECO:0000313" key="5">
    <source>
        <dbReference type="Proteomes" id="UP000440578"/>
    </source>
</evidence>
<dbReference type="GO" id="GO:0005615">
    <property type="term" value="C:extracellular space"/>
    <property type="evidence" value="ECO:0007669"/>
    <property type="project" value="TreeGrafter"/>
</dbReference>
<keyword evidence="5" id="KW-1185">Reference proteome</keyword>
<dbReference type="PANTHER" id="PTHR11533:SF276">
    <property type="entry name" value="GLUTAMYL AMINOPEPTIDASE"/>
    <property type="match status" value="1"/>
</dbReference>
<evidence type="ECO:0000259" key="3">
    <source>
        <dbReference type="Pfam" id="PF11838"/>
    </source>
</evidence>
<dbReference type="Proteomes" id="UP000440578">
    <property type="component" value="Unassembled WGS sequence"/>
</dbReference>
<evidence type="ECO:0000256" key="2">
    <source>
        <dbReference type="ARBA" id="ARBA00022438"/>
    </source>
</evidence>
<accession>A0A6A4WTF0</accession>
<dbReference type="GO" id="GO:0006508">
    <property type="term" value="P:proteolysis"/>
    <property type="evidence" value="ECO:0007669"/>
    <property type="project" value="TreeGrafter"/>
</dbReference>
<dbReference type="Gene3D" id="1.25.50.20">
    <property type="match status" value="1"/>
</dbReference>
<keyword evidence="2 4" id="KW-0645">Protease</keyword>
<dbReference type="AlphaFoldDB" id="A0A6A4WTF0"/>
<dbReference type="OrthoDB" id="510539at2759"/>
<feature type="domain" description="ERAP1-like C-terminal" evidence="3">
    <location>
        <begin position="4"/>
        <end position="82"/>
    </location>
</feature>
<dbReference type="GO" id="GO:0043171">
    <property type="term" value="P:peptide catabolic process"/>
    <property type="evidence" value="ECO:0007669"/>
    <property type="project" value="TreeGrafter"/>
</dbReference>
<dbReference type="GO" id="GO:0016020">
    <property type="term" value="C:membrane"/>
    <property type="evidence" value="ECO:0007669"/>
    <property type="project" value="TreeGrafter"/>
</dbReference>
<dbReference type="GO" id="GO:0005737">
    <property type="term" value="C:cytoplasm"/>
    <property type="evidence" value="ECO:0007669"/>
    <property type="project" value="TreeGrafter"/>
</dbReference>
<comment type="similarity">
    <text evidence="1">Belongs to the peptidase M1 family.</text>
</comment>
<gene>
    <name evidence="4" type="primary">ENPEP_5</name>
    <name evidence="4" type="ORF">FJT64_022995</name>
</gene>
<name>A0A6A4WTF0_AMPAM</name>
<proteinExistence type="inferred from homology"/>
<evidence type="ECO:0000256" key="1">
    <source>
        <dbReference type="ARBA" id="ARBA00010136"/>
    </source>
</evidence>
<dbReference type="EMBL" id="VIIS01000756">
    <property type="protein sequence ID" value="KAF0305361.1"/>
    <property type="molecule type" value="Genomic_DNA"/>
</dbReference>
<organism evidence="4 5">
    <name type="scientific">Amphibalanus amphitrite</name>
    <name type="common">Striped barnacle</name>
    <name type="synonym">Balanus amphitrite</name>
    <dbReference type="NCBI Taxonomy" id="1232801"/>
    <lineage>
        <taxon>Eukaryota</taxon>
        <taxon>Metazoa</taxon>
        <taxon>Ecdysozoa</taxon>
        <taxon>Arthropoda</taxon>
        <taxon>Crustacea</taxon>
        <taxon>Multicrustacea</taxon>
        <taxon>Cirripedia</taxon>
        <taxon>Thoracica</taxon>
        <taxon>Thoracicalcarea</taxon>
        <taxon>Balanomorpha</taxon>
        <taxon>Balanoidea</taxon>
        <taxon>Balanidae</taxon>
        <taxon>Amphibalaninae</taxon>
        <taxon>Amphibalanus</taxon>
    </lineage>
</organism>
<dbReference type="PANTHER" id="PTHR11533">
    <property type="entry name" value="PROTEASE M1 ZINC METALLOPROTEASE"/>
    <property type="match status" value="1"/>
</dbReference>
<comment type="caution">
    <text evidence="4">The sequence shown here is derived from an EMBL/GenBank/DDBJ whole genome shotgun (WGS) entry which is preliminary data.</text>
</comment>
<dbReference type="InterPro" id="IPR050344">
    <property type="entry name" value="Peptidase_M1_aminopeptidases"/>
</dbReference>
<keyword evidence="2 4" id="KW-0031">Aminopeptidase</keyword>
<dbReference type="GO" id="GO:0008270">
    <property type="term" value="F:zinc ion binding"/>
    <property type="evidence" value="ECO:0007669"/>
    <property type="project" value="TreeGrafter"/>
</dbReference>
<dbReference type="GO" id="GO:0070006">
    <property type="term" value="F:metalloaminopeptidase activity"/>
    <property type="evidence" value="ECO:0007669"/>
    <property type="project" value="TreeGrafter"/>
</dbReference>
<dbReference type="Pfam" id="PF11838">
    <property type="entry name" value="ERAP1_C"/>
    <property type="match status" value="2"/>
</dbReference>